<gene>
    <name evidence="4" type="ORF">SLS56_008461</name>
</gene>
<dbReference type="Pfam" id="PF00545">
    <property type="entry name" value="Ribonuclease"/>
    <property type="match status" value="1"/>
</dbReference>
<dbReference type="InterPro" id="IPR016191">
    <property type="entry name" value="Ribonuclease/ribotoxin"/>
</dbReference>
<dbReference type="EMBL" id="JAJVDC020000126">
    <property type="protein sequence ID" value="KAL1622984.1"/>
    <property type="molecule type" value="Genomic_DNA"/>
</dbReference>
<evidence type="ECO:0000313" key="5">
    <source>
        <dbReference type="Proteomes" id="UP001521116"/>
    </source>
</evidence>
<evidence type="ECO:0000256" key="2">
    <source>
        <dbReference type="ARBA" id="ARBA00022801"/>
    </source>
</evidence>
<keyword evidence="5" id="KW-1185">Reference proteome</keyword>
<protein>
    <submittedName>
        <fullName evidence="4">Uncharacterized protein</fullName>
    </submittedName>
</protein>
<sequence>MQFSYALFGFLLASFGTALPADISNGVNAVAEPELFARGGQSKEFTKENVKSAVKSAKTHLKASDGTITSTVTQGQQKYPKNYGGNDSGVKFPDDCKIGKNGGVRKYVEYPLGKDNTFDRVVLGWTGNSFKYCGAITHRGLGDNQFKSCTNA</sequence>
<dbReference type="Proteomes" id="UP001521116">
    <property type="component" value="Unassembled WGS sequence"/>
</dbReference>
<dbReference type="Gene3D" id="3.10.450.30">
    <property type="entry name" value="Microbial ribonucleases"/>
    <property type="match status" value="1"/>
</dbReference>
<proteinExistence type="predicted"/>
<evidence type="ECO:0000313" key="4">
    <source>
        <dbReference type="EMBL" id="KAL1622984.1"/>
    </source>
</evidence>
<dbReference type="SUPFAM" id="SSF53933">
    <property type="entry name" value="Microbial ribonucleases"/>
    <property type="match status" value="1"/>
</dbReference>
<accession>A0ABR3SJX9</accession>
<evidence type="ECO:0000256" key="3">
    <source>
        <dbReference type="SAM" id="SignalP"/>
    </source>
</evidence>
<comment type="caution">
    <text evidence="4">The sequence shown here is derived from an EMBL/GenBank/DDBJ whole genome shotgun (WGS) entry which is preliminary data.</text>
</comment>
<reference evidence="4 5" key="1">
    <citation type="submission" date="2024-02" db="EMBL/GenBank/DDBJ databases">
        <title>De novo assembly and annotation of 12 fungi associated with fruit tree decline syndrome in Ontario, Canada.</title>
        <authorList>
            <person name="Sulman M."/>
            <person name="Ellouze W."/>
            <person name="Ilyukhin E."/>
        </authorList>
    </citation>
    <scope>NUCLEOTIDE SEQUENCE [LARGE SCALE GENOMIC DNA]</scope>
    <source>
        <strain evidence="4 5">M1-105</strain>
    </source>
</reference>
<keyword evidence="2" id="KW-0378">Hydrolase</keyword>
<keyword evidence="3" id="KW-0732">Signal</keyword>
<organism evidence="4 5">
    <name type="scientific">Neofusicoccum ribis</name>
    <dbReference type="NCBI Taxonomy" id="45134"/>
    <lineage>
        <taxon>Eukaryota</taxon>
        <taxon>Fungi</taxon>
        <taxon>Dikarya</taxon>
        <taxon>Ascomycota</taxon>
        <taxon>Pezizomycotina</taxon>
        <taxon>Dothideomycetes</taxon>
        <taxon>Dothideomycetes incertae sedis</taxon>
        <taxon>Botryosphaeriales</taxon>
        <taxon>Botryosphaeriaceae</taxon>
        <taxon>Neofusicoccum</taxon>
    </lineage>
</organism>
<dbReference type="InterPro" id="IPR000026">
    <property type="entry name" value="N1-like"/>
</dbReference>
<keyword evidence="1" id="KW-0540">Nuclease</keyword>
<feature type="chain" id="PRO_5046502934" evidence="3">
    <location>
        <begin position="19"/>
        <end position="152"/>
    </location>
</feature>
<feature type="signal peptide" evidence="3">
    <location>
        <begin position="1"/>
        <end position="18"/>
    </location>
</feature>
<name>A0ABR3SJX9_9PEZI</name>
<evidence type="ECO:0000256" key="1">
    <source>
        <dbReference type="ARBA" id="ARBA00022722"/>
    </source>
</evidence>